<dbReference type="SUPFAM" id="SSF54495">
    <property type="entry name" value="UBC-like"/>
    <property type="match status" value="1"/>
</dbReference>
<evidence type="ECO:0000256" key="1">
    <source>
        <dbReference type="SAM" id="MobiDB-lite"/>
    </source>
</evidence>
<comment type="caution">
    <text evidence="3">The sequence shown here is derived from an EMBL/GenBank/DDBJ whole genome shotgun (WGS) entry which is preliminary data.</text>
</comment>
<dbReference type="InterPro" id="IPR006575">
    <property type="entry name" value="RWD_dom"/>
</dbReference>
<evidence type="ECO:0000313" key="4">
    <source>
        <dbReference type="Proteomes" id="UP001153069"/>
    </source>
</evidence>
<dbReference type="EMBL" id="CAICTM010000470">
    <property type="protein sequence ID" value="CAB9511163.1"/>
    <property type="molecule type" value="Genomic_DNA"/>
</dbReference>
<dbReference type="InterPro" id="IPR016135">
    <property type="entry name" value="UBQ-conjugating_enzyme/RWD"/>
</dbReference>
<dbReference type="Gene3D" id="3.40.50.300">
    <property type="entry name" value="P-loop containing nucleotide triphosphate hydrolases"/>
    <property type="match status" value="1"/>
</dbReference>
<dbReference type="PANTHER" id="PTHR23305">
    <property type="entry name" value="OBG GTPASE FAMILY"/>
    <property type="match status" value="1"/>
</dbReference>
<dbReference type="InterPro" id="IPR005645">
    <property type="entry name" value="FSH-like_dom"/>
</dbReference>
<dbReference type="SMART" id="SM00591">
    <property type="entry name" value="RWD"/>
    <property type="match status" value="1"/>
</dbReference>
<dbReference type="Gene3D" id="3.40.50.1820">
    <property type="entry name" value="alpha/beta hydrolase"/>
    <property type="match status" value="1"/>
</dbReference>
<feature type="region of interest" description="Disordered" evidence="1">
    <location>
        <begin position="278"/>
        <end position="306"/>
    </location>
</feature>
<dbReference type="GO" id="GO:0005737">
    <property type="term" value="C:cytoplasm"/>
    <property type="evidence" value="ECO:0007669"/>
    <property type="project" value="TreeGrafter"/>
</dbReference>
<dbReference type="InterPro" id="IPR006073">
    <property type="entry name" value="GTP-bd"/>
</dbReference>
<feature type="domain" description="RWD" evidence="2">
    <location>
        <begin position="307"/>
        <end position="432"/>
    </location>
</feature>
<dbReference type="GO" id="GO:0016887">
    <property type="term" value="F:ATP hydrolysis activity"/>
    <property type="evidence" value="ECO:0007669"/>
    <property type="project" value="TreeGrafter"/>
</dbReference>
<accession>A0A9N8HDP5</accession>
<name>A0A9N8HDP5_9STRA</name>
<dbReference type="Gene3D" id="3.10.110.10">
    <property type="entry name" value="Ubiquitin Conjugating Enzyme"/>
    <property type="match status" value="1"/>
</dbReference>
<dbReference type="SUPFAM" id="SSF52540">
    <property type="entry name" value="P-loop containing nucleoside triphosphate hydrolases"/>
    <property type="match status" value="1"/>
</dbReference>
<dbReference type="PROSITE" id="PS50908">
    <property type="entry name" value="RWD"/>
    <property type="match status" value="1"/>
</dbReference>
<reference evidence="3" key="1">
    <citation type="submission" date="2020-06" db="EMBL/GenBank/DDBJ databases">
        <authorList>
            <consortium name="Plant Systems Biology data submission"/>
        </authorList>
    </citation>
    <scope>NUCLEOTIDE SEQUENCE</scope>
    <source>
        <strain evidence="3">D6</strain>
    </source>
</reference>
<dbReference type="Gene3D" id="1.10.8.470">
    <property type="match status" value="1"/>
</dbReference>
<dbReference type="Proteomes" id="UP001153069">
    <property type="component" value="Unassembled WGS sequence"/>
</dbReference>
<dbReference type="GO" id="GO:0005525">
    <property type="term" value="F:GTP binding"/>
    <property type="evidence" value="ECO:0007669"/>
    <property type="project" value="InterPro"/>
</dbReference>
<dbReference type="AlphaFoldDB" id="A0A9N8HDP5"/>
<protein>
    <submittedName>
        <fullName evidence="3">Uncharacterized GTP-binding protein C428.15</fullName>
    </submittedName>
</protein>
<dbReference type="OrthoDB" id="545683at2759"/>
<gene>
    <name evidence="3" type="ORF">SEMRO_471_G149710.1</name>
</gene>
<evidence type="ECO:0000259" key="2">
    <source>
        <dbReference type="PROSITE" id="PS50908"/>
    </source>
</evidence>
<feature type="region of interest" description="Disordered" evidence="1">
    <location>
        <begin position="1"/>
        <end position="32"/>
    </location>
</feature>
<sequence length="1005" mass="109648">MKSEEGQRRPNRGRGRGGGRGRGKQPRGRLPDDAKKILVLHGSRQTGPLLLGRMDKLCKALQKTDDLCLQMVAPDGPFDHPEDTNLRQWWDRHDNTYQGLEISMGMLLDLWNIEPPGSFVGIMGFSQGARLAHLMALMHQCAKQQQSQCGSKDDNKIPFEGLQFVIMVAGYHRPLPDNWPDTLQACQLDAALSTNCRSIAIPSLHVWGETDPLIPPSESQAVMESYQNPQIHAHEKGHHVPMKAPNVQAFLDFIRRSISSDSSELNSINRNNNKEAIIQSSPEPQSPPTHQPKHVDPDGETAQAQQDEVEALTAIYPEEITILSKTTMNDDTGETAYKHPIRYQMALRPEEPGTGGHWPKHPLSLGVTYPHNYPSDEAIPELQLVHENNVMEFSSAKAMACMRAIQEAANAERGMPCVLSCFYAAREFLDAGEEIADGAAVDDVVSAQEGQAEKEDNNNMDQAESTSVGSTLLKQASAERIHQCNMEGLEIAEALLGRAPQSSTTGQDESSGTPLLSGKGGNWNYTIGLVGKPSAGKSTFFNTASAFARQRDDADNVLGGASMAPHPFTTIDPNIGFCFVPAPKGTCPEEDADEAILSKFQVGCSHGRDSKGRRLLPVLLKDVAGLVPGAYQGRGRGNKFLNDLTDAVVLVHVVDASGMADAEGNALGEEEIIEASQNGDAKATSRPLEDLSWIRNELIEWVFTNLMHKWDTVIRRGRSKLSGMFSGYGQTSAVVTDVLNAVEKHMERTQDMDRALDRLNEWDTGDVHRVVSAFLGVRFPMALALNKYDLESSGKHVKAIQSALPLHGAHVGVPLSARSEMTFVRDHIVNHQQQQPQSKTEGNPPLGTWQCLQAAMSLREPVLVFPVSDMSTYEPLAGLTKHAVGDPSLPSAGMIACLQAAGGSIPTLWDAEQGIYASNNKGGKQQQQVLRDVVVMKPGSTVEDVFLCLKRLGALGGDFVRAEGAGDLGETSKQIKKDAMVNKRCRILKIMTTKRTAWQQQHAAS</sequence>
<dbReference type="PANTHER" id="PTHR23305:SF1">
    <property type="entry name" value="OBG-TYPE G DOMAIN-CONTAINING PROTEIN"/>
    <property type="match status" value="1"/>
</dbReference>
<dbReference type="Pfam" id="PF03959">
    <property type="entry name" value="FSH1"/>
    <property type="match status" value="1"/>
</dbReference>
<dbReference type="InterPro" id="IPR029058">
    <property type="entry name" value="AB_hydrolase_fold"/>
</dbReference>
<dbReference type="InterPro" id="IPR027417">
    <property type="entry name" value="P-loop_NTPase"/>
</dbReference>
<feature type="region of interest" description="Disordered" evidence="1">
    <location>
        <begin position="449"/>
        <end position="469"/>
    </location>
</feature>
<dbReference type="Pfam" id="PF01926">
    <property type="entry name" value="MMR_HSR1"/>
    <property type="match status" value="1"/>
</dbReference>
<evidence type="ECO:0000313" key="3">
    <source>
        <dbReference type="EMBL" id="CAB9511163.1"/>
    </source>
</evidence>
<feature type="compositionally biased region" description="Basic residues" evidence="1">
    <location>
        <begin position="9"/>
        <end position="27"/>
    </location>
</feature>
<dbReference type="Pfam" id="PF05773">
    <property type="entry name" value="RWD"/>
    <property type="match status" value="1"/>
</dbReference>
<proteinExistence type="predicted"/>
<keyword evidence="4" id="KW-1185">Reference proteome</keyword>
<dbReference type="SUPFAM" id="SSF53474">
    <property type="entry name" value="alpha/beta-Hydrolases"/>
    <property type="match status" value="1"/>
</dbReference>
<organism evidence="3 4">
    <name type="scientific">Seminavis robusta</name>
    <dbReference type="NCBI Taxonomy" id="568900"/>
    <lineage>
        <taxon>Eukaryota</taxon>
        <taxon>Sar</taxon>
        <taxon>Stramenopiles</taxon>
        <taxon>Ochrophyta</taxon>
        <taxon>Bacillariophyta</taxon>
        <taxon>Bacillariophyceae</taxon>
        <taxon>Bacillariophycidae</taxon>
        <taxon>Naviculales</taxon>
        <taxon>Naviculaceae</taxon>
        <taxon>Seminavis</taxon>
    </lineage>
</organism>
<feature type="compositionally biased region" description="Polar residues" evidence="1">
    <location>
        <begin position="459"/>
        <end position="469"/>
    </location>
</feature>